<evidence type="ECO:0000256" key="10">
    <source>
        <dbReference type="SAM" id="Phobius"/>
    </source>
</evidence>
<keyword evidence="7" id="KW-0067">ATP-binding</keyword>
<evidence type="ECO:0000256" key="1">
    <source>
        <dbReference type="ARBA" id="ARBA00004651"/>
    </source>
</evidence>
<evidence type="ECO:0000313" key="15">
    <source>
        <dbReference type="Proteomes" id="UP001150641"/>
    </source>
</evidence>
<dbReference type="Gene3D" id="3.40.50.300">
    <property type="entry name" value="P-loop containing nucleotide triphosphate hydrolases"/>
    <property type="match status" value="1"/>
</dbReference>
<dbReference type="GO" id="GO:0016887">
    <property type="term" value="F:ATP hydrolysis activity"/>
    <property type="evidence" value="ECO:0007669"/>
    <property type="project" value="InterPro"/>
</dbReference>
<keyword evidence="15" id="KW-1185">Reference proteome</keyword>
<gene>
    <name evidence="14" type="ORF">MUA00_16355</name>
</gene>
<comment type="caution">
    <text evidence="14">The sequence shown here is derived from an EMBL/GenBank/DDBJ whole genome shotgun (WGS) entry which is preliminary data.</text>
</comment>
<dbReference type="PANTHER" id="PTHR43394">
    <property type="entry name" value="ATP-DEPENDENT PERMEASE MDL1, MITOCHONDRIAL"/>
    <property type="match status" value="1"/>
</dbReference>
<evidence type="ECO:0000259" key="11">
    <source>
        <dbReference type="PROSITE" id="PS50893"/>
    </source>
</evidence>
<dbReference type="GO" id="GO:0008233">
    <property type="term" value="F:peptidase activity"/>
    <property type="evidence" value="ECO:0007669"/>
    <property type="project" value="InterPro"/>
</dbReference>
<dbReference type="PROSITE" id="PS50893">
    <property type="entry name" value="ABC_TRANSPORTER_2"/>
    <property type="match status" value="1"/>
</dbReference>
<feature type="domain" description="Peptidase C39" evidence="13">
    <location>
        <begin position="25"/>
        <end position="149"/>
    </location>
</feature>
<evidence type="ECO:0000256" key="4">
    <source>
        <dbReference type="ARBA" id="ARBA00022692"/>
    </source>
</evidence>
<dbReference type="Proteomes" id="UP001150641">
    <property type="component" value="Unassembled WGS sequence"/>
</dbReference>
<evidence type="ECO:0000256" key="9">
    <source>
        <dbReference type="ARBA" id="ARBA00023136"/>
    </source>
</evidence>
<feature type="transmembrane region" description="Helical" evidence="10">
    <location>
        <begin position="216"/>
        <end position="236"/>
    </location>
</feature>
<dbReference type="InterPro" id="IPR017750">
    <property type="entry name" value="ATPase_T1SS"/>
</dbReference>
<keyword evidence="5" id="KW-0547">Nucleotide-binding</keyword>
<keyword evidence="2" id="KW-0813">Transport</keyword>
<evidence type="ECO:0000256" key="5">
    <source>
        <dbReference type="ARBA" id="ARBA00022741"/>
    </source>
</evidence>
<dbReference type="InterPro" id="IPR027417">
    <property type="entry name" value="P-loop_NTPase"/>
</dbReference>
<dbReference type="InterPro" id="IPR036640">
    <property type="entry name" value="ABC1_TM_sf"/>
</dbReference>
<dbReference type="InterPro" id="IPR005074">
    <property type="entry name" value="Peptidase_C39"/>
</dbReference>
<dbReference type="Pfam" id="PF00664">
    <property type="entry name" value="ABC_membrane"/>
    <property type="match status" value="1"/>
</dbReference>
<feature type="domain" description="ABC transporter" evidence="11">
    <location>
        <begin position="498"/>
        <end position="733"/>
    </location>
</feature>
<feature type="transmembrane region" description="Helical" evidence="10">
    <location>
        <begin position="319"/>
        <end position="342"/>
    </location>
</feature>
<dbReference type="GO" id="GO:0005524">
    <property type="term" value="F:ATP binding"/>
    <property type="evidence" value="ECO:0007669"/>
    <property type="project" value="UniProtKB-KW"/>
</dbReference>
<dbReference type="NCBIfam" id="TIGR03375">
    <property type="entry name" value="type_I_sec_LssB"/>
    <property type="match status" value="1"/>
</dbReference>
<protein>
    <submittedName>
        <fullName evidence="14">Type I secretion system permease/ATPase</fullName>
    </submittedName>
</protein>
<dbReference type="Gene3D" id="3.90.70.10">
    <property type="entry name" value="Cysteine proteinases"/>
    <property type="match status" value="1"/>
</dbReference>
<keyword evidence="3" id="KW-1003">Cell membrane</keyword>
<evidence type="ECO:0000256" key="6">
    <source>
        <dbReference type="ARBA" id="ARBA00022801"/>
    </source>
</evidence>
<keyword evidence="6" id="KW-0378">Hydrolase</keyword>
<dbReference type="GO" id="GO:0006508">
    <property type="term" value="P:proteolysis"/>
    <property type="evidence" value="ECO:0007669"/>
    <property type="project" value="InterPro"/>
</dbReference>
<evidence type="ECO:0000256" key="7">
    <source>
        <dbReference type="ARBA" id="ARBA00022840"/>
    </source>
</evidence>
<reference evidence="14" key="1">
    <citation type="submission" date="2022-03" db="EMBL/GenBank/DDBJ databases">
        <title>Proposal of a novel genus Dryocolo and two novel species.</title>
        <authorList>
            <person name="Maddock D.W."/>
            <person name="Brady C.L."/>
            <person name="Denman S."/>
            <person name="Arnold D."/>
        </authorList>
    </citation>
    <scope>NUCLEOTIDE SEQUENCE</scope>
    <source>
        <strain evidence="14">H6W4</strain>
    </source>
</reference>
<dbReference type="SUPFAM" id="SSF90123">
    <property type="entry name" value="ABC transporter transmembrane region"/>
    <property type="match status" value="1"/>
</dbReference>
<dbReference type="FunFam" id="3.40.50.300:FF:000299">
    <property type="entry name" value="ABC transporter ATP-binding protein/permease"/>
    <property type="match status" value="1"/>
</dbReference>
<dbReference type="SMART" id="SM00382">
    <property type="entry name" value="AAA"/>
    <property type="match status" value="1"/>
</dbReference>
<accession>A0A9X2WA57</accession>
<dbReference type="PANTHER" id="PTHR43394:SF1">
    <property type="entry name" value="ATP-BINDING CASSETTE SUB-FAMILY B MEMBER 10, MITOCHONDRIAL"/>
    <property type="match status" value="1"/>
</dbReference>
<dbReference type="GO" id="GO:0005886">
    <property type="term" value="C:plasma membrane"/>
    <property type="evidence" value="ECO:0007669"/>
    <property type="project" value="UniProtKB-SubCell"/>
</dbReference>
<feature type="transmembrane region" description="Helical" evidence="10">
    <location>
        <begin position="181"/>
        <end position="204"/>
    </location>
</feature>
<evidence type="ECO:0000259" key="12">
    <source>
        <dbReference type="PROSITE" id="PS50929"/>
    </source>
</evidence>
<dbReference type="InterPro" id="IPR039421">
    <property type="entry name" value="Type_1_exporter"/>
</dbReference>
<dbReference type="PROSITE" id="PS50929">
    <property type="entry name" value="ABC_TM1F"/>
    <property type="match status" value="1"/>
</dbReference>
<proteinExistence type="predicted"/>
<dbReference type="EMBL" id="JALHAP010000081">
    <property type="protein sequence ID" value="MCT4703351.1"/>
    <property type="molecule type" value="Genomic_DNA"/>
</dbReference>
<dbReference type="Pfam" id="PF00005">
    <property type="entry name" value="ABC_tran"/>
    <property type="match status" value="1"/>
</dbReference>
<name>A0A9X2WA57_9ENTR</name>
<feature type="transmembrane region" description="Helical" evidence="10">
    <location>
        <begin position="291"/>
        <end position="313"/>
    </location>
</feature>
<keyword evidence="8 10" id="KW-1133">Transmembrane helix</keyword>
<dbReference type="PROSITE" id="PS00211">
    <property type="entry name" value="ABC_TRANSPORTER_1"/>
    <property type="match status" value="1"/>
</dbReference>
<dbReference type="RefSeq" id="WP_271124087.1">
    <property type="nucleotide sequence ID" value="NZ_JALHAN010000068.1"/>
</dbReference>
<keyword evidence="4 10" id="KW-0812">Transmembrane</keyword>
<dbReference type="InterPro" id="IPR011527">
    <property type="entry name" value="ABC1_TM_dom"/>
</dbReference>
<feature type="domain" description="ABC transmembrane type-1" evidence="12">
    <location>
        <begin position="185"/>
        <end position="463"/>
    </location>
</feature>
<dbReference type="InterPro" id="IPR017871">
    <property type="entry name" value="ABC_transporter-like_CS"/>
</dbReference>
<sequence>MTILETQHPDFSLEESIKNKATSEHFTKDNSLVPAMQSALRIFDVRLTATEITSDMPACPDEKEPQKQNEWAVAALQRRGVVAVWQSIPLTNMKSFLLPAIVRLETGFVVLTHYDEKTCRVIIPELGSGAVEICRENFSASYPGEMLLLRPKSQVDSRTDDLIKTTDRHWFWHTIWSFKRYIFEAVALSVIINVLALGMSIFTMTVYNRVLPNQTYVTLWTMAVGVSLALLFELMARLARAWITDRAGKKIDLVLGAQIFRHVLHGKMENRAQSSGAFGNVMQSFETVRDLTTSAVLTTIADLPFVVLFLSVIYMVAGPLVWCVLLSLFFIVGMVLLMQIPLKKHAEESMKIGSNRYGLVIETLDNLETIKALRAENLVSSKHDTASVKLSEISMKSRFLATMGSSMIQTTQQFSTVILLLWGAYLVGDGTISMGGIIATMTLMGRAVAPVGTLAALGLRIQQAKTSLGILNKLMQTPTEKDQKKVYVQLPQCSQTDIVCDDLSFTYKPDLPAVIEHLDLRFRYGERVAILGKMGSGKSSLLRLLIGLYQPTGGTVTVSGVDIRQIETGELRSRIALVSQEPRMMFGTLRDNILMGAPYASDEEFMHVAKITGVNEIAARHPQGFGMPVGERGETLSGGQKQAIALARALLTNPDVLLLDEPTSGMDMGSERMVLQALLPALKGRTVIIVTHRPAVLKYVDRVIVMDEGLKVADGPKNDIIASLNDGKIPSASVIRSSARPAAVQMKSDEVEHA</sequence>
<comment type="subcellular location">
    <subcellularLocation>
        <location evidence="1">Cell membrane</location>
        <topology evidence="1">Multi-pass membrane protein</topology>
    </subcellularLocation>
</comment>
<dbReference type="SUPFAM" id="SSF52540">
    <property type="entry name" value="P-loop containing nucleoside triphosphate hydrolases"/>
    <property type="match status" value="1"/>
</dbReference>
<dbReference type="AlphaFoldDB" id="A0A9X2WA57"/>
<dbReference type="CDD" id="cd18587">
    <property type="entry name" value="ABC_6TM_LapB_like"/>
    <property type="match status" value="1"/>
</dbReference>
<dbReference type="InterPro" id="IPR003593">
    <property type="entry name" value="AAA+_ATPase"/>
</dbReference>
<evidence type="ECO:0000256" key="2">
    <source>
        <dbReference type="ARBA" id="ARBA00022448"/>
    </source>
</evidence>
<dbReference type="InterPro" id="IPR003439">
    <property type="entry name" value="ABC_transporter-like_ATP-bd"/>
</dbReference>
<evidence type="ECO:0000256" key="3">
    <source>
        <dbReference type="ARBA" id="ARBA00022475"/>
    </source>
</evidence>
<keyword evidence="9 10" id="KW-0472">Membrane</keyword>
<dbReference type="Gene3D" id="1.20.1560.10">
    <property type="entry name" value="ABC transporter type 1, transmembrane domain"/>
    <property type="match status" value="1"/>
</dbReference>
<organism evidence="14 15">
    <name type="scientific">Dryocola boscaweniae</name>
    <dbReference type="NCBI Taxonomy" id="2925397"/>
    <lineage>
        <taxon>Bacteria</taxon>
        <taxon>Pseudomonadati</taxon>
        <taxon>Pseudomonadota</taxon>
        <taxon>Gammaproteobacteria</taxon>
        <taxon>Enterobacterales</taxon>
        <taxon>Enterobacteriaceae</taxon>
        <taxon>Dryocola</taxon>
    </lineage>
</organism>
<dbReference type="PROSITE" id="PS50990">
    <property type="entry name" value="PEPTIDASE_C39"/>
    <property type="match status" value="1"/>
</dbReference>
<evidence type="ECO:0000313" key="14">
    <source>
        <dbReference type="EMBL" id="MCT4703351.1"/>
    </source>
</evidence>
<evidence type="ECO:0000256" key="8">
    <source>
        <dbReference type="ARBA" id="ARBA00022989"/>
    </source>
</evidence>
<dbReference type="GO" id="GO:0015421">
    <property type="term" value="F:ABC-type oligopeptide transporter activity"/>
    <property type="evidence" value="ECO:0007669"/>
    <property type="project" value="TreeGrafter"/>
</dbReference>
<evidence type="ECO:0000259" key="13">
    <source>
        <dbReference type="PROSITE" id="PS50990"/>
    </source>
</evidence>